<gene>
    <name evidence="2" type="ORF">FMOSSE_LOCUS9107</name>
</gene>
<name>A0A9N9GG99_FUNMO</name>
<dbReference type="Proteomes" id="UP000789375">
    <property type="component" value="Unassembled WGS sequence"/>
</dbReference>
<dbReference type="EMBL" id="CAJVPP010002553">
    <property type="protein sequence ID" value="CAG8604137.1"/>
    <property type="molecule type" value="Genomic_DNA"/>
</dbReference>
<feature type="region of interest" description="Disordered" evidence="1">
    <location>
        <begin position="36"/>
        <end position="55"/>
    </location>
</feature>
<organism evidence="2 3">
    <name type="scientific">Funneliformis mosseae</name>
    <name type="common">Endomycorrhizal fungus</name>
    <name type="synonym">Glomus mosseae</name>
    <dbReference type="NCBI Taxonomy" id="27381"/>
    <lineage>
        <taxon>Eukaryota</taxon>
        <taxon>Fungi</taxon>
        <taxon>Fungi incertae sedis</taxon>
        <taxon>Mucoromycota</taxon>
        <taxon>Glomeromycotina</taxon>
        <taxon>Glomeromycetes</taxon>
        <taxon>Glomerales</taxon>
        <taxon>Glomeraceae</taxon>
        <taxon>Funneliformis</taxon>
    </lineage>
</organism>
<comment type="caution">
    <text evidence="2">The sequence shown here is derived from an EMBL/GenBank/DDBJ whole genome shotgun (WGS) entry which is preliminary data.</text>
</comment>
<evidence type="ECO:0000313" key="2">
    <source>
        <dbReference type="EMBL" id="CAG8604137.1"/>
    </source>
</evidence>
<dbReference type="AlphaFoldDB" id="A0A9N9GG99"/>
<reference evidence="2" key="1">
    <citation type="submission" date="2021-06" db="EMBL/GenBank/DDBJ databases">
        <authorList>
            <person name="Kallberg Y."/>
            <person name="Tangrot J."/>
            <person name="Rosling A."/>
        </authorList>
    </citation>
    <scope>NUCLEOTIDE SEQUENCE</scope>
    <source>
        <strain evidence="2">87-6 pot B 2015</strain>
    </source>
</reference>
<keyword evidence="3" id="KW-1185">Reference proteome</keyword>
<evidence type="ECO:0000256" key="1">
    <source>
        <dbReference type="SAM" id="MobiDB-lite"/>
    </source>
</evidence>
<accession>A0A9N9GG99</accession>
<protein>
    <submittedName>
        <fullName evidence="2">12626_t:CDS:1</fullName>
    </submittedName>
</protein>
<sequence>MSSASSKKILEFHNSESSFIITSSIISNNGQESEFTISSSTMSNSDQSKSQQTERVNEFTQTIIENETNFIPMIGEYGPYFKNFTEIVFFIWITKYMITSRDIPTLK</sequence>
<evidence type="ECO:0000313" key="3">
    <source>
        <dbReference type="Proteomes" id="UP000789375"/>
    </source>
</evidence>
<proteinExistence type="predicted"/>